<dbReference type="Gene3D" id="3.90.1590.10">
    <property type="entry name" value="glutathione-dependent formaldehyde- activating enzyme (gfa)"/>
    <property type="match status" value="1"/>
</dbReference>
<dbReference type="PANTHER" id="PTHR33337">
    <property type="entry name" value="GFA DOMAIN-CONTAINING PROTEIN"/>
    <property type="match status" value="1"/>
</dbReference>
<organism evidence="6 7">
    <name type="scientific">Fulvimarina uroteuthidis</name>
    <dbReference type="NCBI Taxonomy" id="3098149"/>
    <lineage>
        <taxon>Bacteria</taxon>
        <taxon>Pseudomonadati</taxon>
        <taxon>Pseudomonadota</taxon>
        <taxon>Alphaproteobacteria</taxon>
        <taxon>Hyphomicrobiales</taxon>
        <taxon>Aurantimonadaceae</taxon>
        <taxon>Fulvimarina</taxon>
    </lineage>
</organism>
<comment type="caution">
    <text evidence="6">The sequence shown here is derived from an EMBL/GenBank/DDBJ whole genome shotgun (WGS) entry which is preliminary data.</text>
</comment>
<dbReference type="EMBL" id="JAXLPB010000002">
    <property type="protein sequence ID" value="MDY8109365.1"/>
    <property type="molecule type" value="Genomic_DNA"/>
</dbReference>
<evidence type="ECO:0000256" key="1">
    <source>
        <dbReference type="ARBA" id="ARBA00005495"/>
    </source>
</evidence>
<gene>
    <name evidence="6" type="ORF">U0C82_09450</name>
</gene>
<keyword evidence="3" id="KW-0862">Zinc</keyword>
<dbReference type="PANTHER" id="PTHR33337:SF33">
    <property type="entry name" value="CENP-V_GFA DOMAIN-CONTAINING PROTEIN"/>
    <property type="match status" value="1"/>
</dbReference>
<evidence type="ECO:0000259" key="5">
    <source>
        <dbReference type="PROSITE" id="PS51891"/>
    </source>
</evidence>
<accession>A0ABU5I1W8</accession>
<comment type="similarity">
    <text evidence="1">Belongs to the Gfa family.</text>
</comment>
<evidence type="ECO:0000256" key="2">
    <source>
        <dbReference type="ARBA" id="ARBA00022723"/>
    </source>
</evidence>
<dbReference type="Pfam" id="PF04828">
    <property type="entry name" value="GFA"/>
    <property type="match status" value="1"/>
</dbReference>
<dbReference type="InterPro" id="IPR011057">
    <property type="entry name" value="Mss4-like_sf"/>
</dbReference>
<dbReference type="RefSeq" id="WP_322186803.1">
    <property type="nucleotide sequence ID" value="NZ_JAXLPB010000002.1"/>
</dbReference>
<sequence length="168" mass="18307">MSDTIRPVTLPDLPLTGGCSCGKVRYAIGGVPQAFYLCHCTECQRHTSSAFGMSLRVDPATVTVTGEMKTISRTSDSGATRYGDFCPECGVRIQHRSKDDPGRLNIKAGTLDDTAWLIPAGHIWVSSKQAYVVIGEDELAYPQQPEDKAEAIKARWRAMLEAGRTQTS</sequence>
<evidence type="ECO:0000313" key="6">
    <source>
        <dbReference type="EMBL" id="MDY8109365.1"/>
    </source>
</evidence>
<keyword evidence="4" id="KW-0456">Lyase</keyword>
<dbReference type="Proteomes" id="UP001294412">
    <property type="component" value="Unassembled WGS sequence"/>
</dbReference>
<feature type="domain" description="CENP-V/GFA" evidence="5">
    <location>
        <begin position="15"/>
        <end position="117"/>
    </location>
</feature>
<reference evidence="6 7" key="1">
    <citation type="submission" date="2023-12" db="EMBL/GenBank/DDBJ databases">
        <title>Description of Novel Strain Fulvimarina sp. 2208YS6-2-32 isolated from Uroteuthis (Photololigo) edulis.</title>
        <authorList>
            <person name="Park J.-S."/>
        </authorList>
    </citation>
    <scope>NUCLEOTIDE SEQUENCE [LARGE SCALE GENOMIC DNA]</scope>
    <source>
        <strain evidence="6 7">2208YS6-2-32</strain>
    </source>
</reference>
<proteinExistence type="inferred from homology"/>
<dbReference type="PROSITE" id="PS51891">
    <property type="entry name" value="CENP_V_GFA"/>
    <property type="match status" value="1"/>
</dbReference>
<name>A0ABU5I1W8_9HYPH</name>
<evidence type="ECO:0000256" key="3">
    <source>
        <dbReference type="ARBA" id="ARBA00022833"/>
    </source>
</evidence>
<keyword evidence="7" id="KW-1185">Reference proteome</keyword>
<keyword evidence="2" id="KW-0479">Metal-binding</keyword>
<protein>
    <submittedName>
        <fullName evidence="6">GFA family protein</fullName>
    </submittedName>
</protein>
<evidence type="ECO:0000256" key="4">
    <source>
        <dbReference type="ARBA" id="ARBA00023239"/>
    </source>
</evidence>
<evidence type="ECO:0000313" key="7">
    <source>
        <dbReference type="Proteomes" id="UP001294412"/>
    </source>
</evidence>
<dbReference type="SUPFAM" id="SSF51316">
    <property type="entry name" value="Mss4-like"/>
    <property type="match status" value="1"/>
</dbReference>
<dbReference type="InterPro" id="IPR006913">
    <property type="entry name" value="CENP-V/GFA"/>
</dbReference>